<feature type="transmembrane region" description="Helical" evidence="1">
    <location>
        <begin position="92"/>
        <end position="120"/>
    </location>
</feature>
<keyword evidence="1" id="KW-0472">Membrane</keyword>
<evidence type="ECO:0000313" key="3">
    <source>
        <dbReference type="Proteomes" id="UP000628079"/>
    </source>
</evidence>
<feature type="transmembrane region" description="Helical" evidence="1">
    <location>
        <begin position="51"/>
        <end position="72"/>
    </location>
</feature>
<organism evidence="2 3">
    <name type="scientific">Knoellia flava</name>
    <dbReference type="NCBI Taxonomy" id="913969"/>
    <lineage>
        <taxon>Bacteria</taxon>
        <taxon>Bacillati</taxon>
        <taxon>Actinomycetota</taxon>
        <taxon>Actinomycetes</taxon>
        <taxon>Micrococcales</taxon>
        <taxon>Intrasporangiaceae</taxon>
        <taxon>Knoellia</taxon>
    </lineage>
</organism>
<name>A0A8H9KRJ6_9MICO</name>
<keyword evidence="1" id="KW-0812">Transmembrane</keyword>
<keyword evidence="1" id="KW-1133">Transmembrane helix</keyword>
<gene>
    <name evidence="2" type="ORF">GCM10011314_28840</name>
</gene>
<dbReference type="AlphaFoldDB" id="A0A8H9KRJ6"/>
<reference evidence="2" key="1">
    <citation type="journal article" date="2014" name="Int. J. Syst. Evol. Microbiol.">
        <title>Complete genome sequence of Corynebacterium casei LMG S-19264T (=DSM 44701T), isolated from a smear-ripened cheese.</title>
        <authorList>
            <consortium name="US DOE Joint Genome Institute (JGI-PGF)"/>
            <person name="Walter F."/>
            <person name="Albersmeier A."/>
            <person name="Kalinowski J."/>
            <person name="Ruckert C."/>
        </authorList>
    </citation>
    <scope>NUCLEOTIDE SEQUENCE</scope>
    <source>
        <strain evidence="2">CGMCC 1.10749</strain>
    </source>
</reference>
<reference evidence="2" key="2">
    <citation type="submission" date="2020-09" db="EMBL/GenBank/DDBJ databases">
        <authorList>
            <person name="Sun Q."/>
            <person name="Zhou Y."/>
        </authorList>
    </citation>
    <scope>NUCLEOTIDE SEQUENCE</scope>
    <source>
        <strain evidence="2">CGMCC 1.10749</strain>
    </source>
</reference>
<evidence type="ECO:0000313" key="2">
    <source>
        <dbReference type="EMBL" id="GGB87291.1"/>
    </source>
</evidence>
<comment type="caution">
    <text evidence="2">The sequence shown here is derived from an EMBL/GenBank/DDBJ whole genome shotgun (WGS) entry which is preliminary data.</text>
</comment>
<sequence>MFNHPMGTTTEPERRGNLRWAMLFAGVVAALWFVALPLLSQFDSGVGHNRAALAVICAAIVLTPFALVWFVAEAHLEWSPRDRLARGVVGWVLALGTLAMLVLASPFAVYVFIVSLDILLHG</sequence>
<evidence type="ECO:0000256" key="1">
    <source>
        <dbReference type="SAM" id="Phobius"/>
    </source>
</evidence>
<dbReference type="Proteomes" id="UP000628079">
    <property type="component" value="Unassembled WGS sequence"/>
</dbReference>
<accession>A0A8H9KRJ6</accession>
<dbReference type="EMBL" id="BMEA01000003">
    <property type="protein sequence ID" value="GGB87291.1"/>
    <property type="molecule type" value="Genomic_DNA"/>
</dbReference>
<proteinExistence type="predicted"/>
<feature type="transmembrane region" description="Helical" evidence="1">
    <location>
        <begin position="20"/>
        <end position="39"/>
    </location>
</feature>
<protein>
    <submittedName>
        <fullName evidence="2">Uncharacterized protein</fullName>
    </submittedName>
</protein>